<keyword evidence="1" id="KW-1133">Transmembrane helix</keyword>
<sequence>MLIQNDNIINIITRQKFKGGRKSLTSSQNNRTHLLLFTMLSIKWALFLVIFGNFFFYILLGQFLERKVERYKKSKHVQDKIYSYMNLMLNSKLVQFWGLLLVEQSDKQRTTNNQRRKK</sequence>
<reference evidence="2" key="1">
    <citation type="submission" date="2021-01" db="EMBL/GenBank/DDBJ databases">
        <authorList>
            <consortium name="Genoscope - CEA"/>
            <person name="William W."/>
        </authorList>
    </citation>
    <scope>NUCLEOTIDE SEQUENCE</scope>
</reference>
<evidence type="ECO:0008006" key="4">
    <source>
        <dbReference type="Google" id="ProtNLM"/>
    </source>
</evidence>
<dbReference type="Proteomes" id="UP000692954">
    <property type="component" value="Unassembled WGS sequence"/>
</dbReference>
<protein>
    <recommendedName>
        <fullName evidence="4">Transmembrane protein</fullName>
    </recommendedName>
</protein>
<name>A0A8S1MR25_9CILI</name>
<keyword evidence="1" id="KW-0812">Transmembrane</keyword>
<keyword evidence="3" id="KW-1185">Reference proteome</keyword>
<feature type="transmembrane region" description="Helical" evidence="1">
    <location>
        <begin position="34"/>
        <end position="60"/>
    </location>
</feature>
<evidence type="ECO:0000256" key="1">
    <source>
        <dbReference type="SAM" id="Phobius"/>
    </source>
</evidence>
<comment type="caution">
    <text evidence="2">The sequence shown here is derived from an EMBL/GenBank/DDBJ whole genome shotgun (WGS) entry which is preliminary data.</text>
</comment>
<dbReference type="EMBL" id="CAJJDN010000043">
    <property type="protein sequence ID" value="CAD8082109.1"/>
    <property type="molecule type" value="Genomic_DNA"/>
</dbReference>
<proteinExistence type="predicted"/>
<gene>
    <name evidence="2" type="ORF">PSON_ATCC_30995.1.T0430024</name>
</gene>
<dbReference type="AlphaFoldDB" id="A0A8S1MR25"/>
<organism evidence="2 3">
    <name type="scientific">Paramecium sonneborni</name>
    <dbReference type="NCBI Taxonomy" id="65129"/>
    <lineage>
        <taxon>Eukaryota</taxon>
        <taxon>Sar</taxon>
        <taxon>Alveolata</taxon>
        <taxon>Ciliophora</taxon>
        <taxon>Intramacronucleata</taxon>
        <taxon>Oligohymenophorea</taxon>
        <taxon>Peniculida</taxon>
        <taxon>Parameciidae</taxon>
        <taxon>Paramecium</taxon>
    </lineage>
</organism>
<evidence type="ECO:0000313" key="3">
    <source>
        <dbReference type="Proteomes" id="UP000692954"/>
    </source>
</evidence>
<evidence type="ECO:0000313" key="2">
    <source>
        <dbReference type="EMBL" id="CAD8082109.1"/>
    </source>
</evidence>
<keyword evidence="1" id="KW-0472">Membrane</keyword>
<accession>A0A8S1MR25</accession>